<dbReference type="Pfam" id="PF01963">
    <property type="entry name" value="TraB_PrgY_gumN"/>
    <property type="match status" value="1"/>
</dbReference>
<comment type="caution">
    <text evidence="2">The sequence shown here is derived from an EMBL/GenBank/DDBJ whole genome shotgun (WGS) entry which is preliminary data.</text>
</comment>
<evidence type="ECO:0000256" key="1">
    <source>
        <dbReference type="SAM" id="SignalP"/>
    </source>
</evidence>
<proteinExistence type="predicted"/>
<accession>A0ABQ3BVK3</accession>
<dbReference type="Proteomes" id="UP000643403">
    <property type="component" value="Unassembled WGS sequence"/>
</dbReference>
<dbReference type="CDD" id="cd14789">
    <property type="entry name" value="Tiki"/>
    <property type="match status" value="1"/>
</dbReference>
<name>A0ABQ3BVK3_9GAMM</name>
<keyword evidence="3" id="KW-1185">Reference proteome</keyword>
<feature type="chain" id="PRO_5046070077" evidence="1">
    <location>
        <begin position="20"/>
        <end position="310"/>
    </location>
</feature>
<keyword evidence="1" id="KW-0732">Signal</keyword>
<dbReference type="RefSeq" id="WP_189447537.1">
    <property type="nucleotide sequence ID" value="NZ_BMXY01000001.1"/>
</dbReference>
<dbReference type="InterPro" id="IPR047111">
    <property type="entry name" value="YbaP-like"/>
</dbReference>
<organism evidence="2 3">
    <name type="scientific">Cognatilysobacter xinjiangensis</name>
    <dbReference type="NCBI Taxonomy" id="546892"/>
    <lineage>
        <taxon>Bacteria</taxon>
        <taxon>Pseudomonadati</taxon>
        <taxon>Pseudomonadota</taxon>
        <taxon>Gammaproteobacteria</taxon>
        <taxon>Lysobacterales</taxon>
        <taxon>Lysobacteraceae</taxon>
        <taxon>Cognatilysobacter</taxon>
    </lineage>
</organism>
<dbReference type="InterPro" id="IPR002816">
    <property type="entry name" value="TraB/PrgY/GumN_fam"/>
</dbReference>
<reference evidence="3" key="1">
    <citation type="journal article" date="2019" name="Int. J. Syst. Evol. Microbiol.">
        <title>The Global Catalogue of Microorganisms (GCM) 10K type strain sequencing project: providing services to taxonomists for standard genome sequencing and annotation.</title>
        <authorList>
            <consortium name="The Broad Institute Genomics Platform"/>
            <consortium name="The Broad Institute Genome Sequencing Center for Infectious Disease"/>
            <person name="Wu L."/>
            <person name="Ma J."/>
        </authorList>
    </citation>
    <scope>NUCLEOTIDE SEQUENCE [LARGE SCALE GENOMIC DNA]</scope>
    <source>
        <strain evidence="3">KCTC 22558</strain>
    </source>
</reference>
<protein>
    <submittedName>
        <fullName evidence="2">TraB/GumN family protein</fullName>
    </submittedName>
</protein>
<evidence type="ECO:0000313" key="3">
    <source>
        <dbReference type="Proteomes" id="UP000643403"/>
    </source>
</evidence>
<dbReference type="EMBL" id="BMXY01000001">
    <property type="protein sequence ID" value="GGZ58879.1"/>
    <property type="molecule type" value="Genomic_DNA"/>
</dbReference>
<evidence type="ECO:0000313" key="2">
    <source>
        <dbReference type="EMBL" id="GGZ58879.1"/>
    </source>
</evidence>
<sequence>MRRFALAIAGLLLALPVSGSTPTPVRTDAPPVPLLWKVSDADNSVYLLGSFHLLRKSDYPLSADIDRAFDDAEALVFEIAPEELDDPGIAARMLQLATSNPASTIGQVLPTELREPLQRQARRLGVAPEQLDQFEPWFVDTTLVTLMAQRNGFAPEDGLDRHLMARARAAGKSASGLETVAQQLATLDGMPMDEQIDTLREFVEEGEGATARLEELHGAWRRADVPLLEQLTREDMADRTPVTYQRLNVDRNRAWIPRFEAMLAKPAGNDVLAVVGALHLLGDDGVVAMLKARGYRVDRVCTACDSRTTR</sequence>
<feature type="signal peptide" evidence="1">
    <location>
        <begin position="1"/>
        <end position="19"/>
    </location>
</feature>
<gene>
    <name evidence="2" type="ORF">GCM10008101_10730</name>
</gene>
<dbReference type="PANTHER" id="PTHR40590:SF1">
    <property type="entry name" value="CYTOPLASMIC PROTEIN"/>
    <property type="match status" value="1"/>
</dbReference>
<dbReference type="PANTHER" id="PTHR40590">
    <property type="entry name" value="CYTOPLASMIC PROTEIN-RELATED"/>
    <property type="match status" value="1"/>
</dbReference>